<sequence>MRNITDLASVIEKDYLASVACIRNPKLSFCNHEKSDEIIMITPPPLPKEILDNNKDFIQKNQERDDFSEIGIENDKDIVKEKLKGTMKLPNDVSTLQSKCTRMASVALEVDLNFATVGVNGIPYYPVNEEGAVGVGLGANIPFGSWGGGYSDHVGVRDYWSQNQEVGANWYEGKYGYKNGWSVPLVQSLGVEGGQHNTVSVPLDPKRIGKIHVDNGYNVGGYYAHNDHVGVDWRKGDIEV</sequence>
<name>A0A1I7XAV6_HETBA</name>
<dbReference type="PANTHER" id="PTHR36937">
    <property type="entry name" value="PROTEIN CBG20935-RELATED"/>
    <property type="match status" value="1"/>
</dbReference>
<reference evidence="2" key="1">
    <citation type="submission" date="2016-11" db="UniProtKB">
        <authorList>
            <consortium name="WormBaseParasite"/>
        </authorList>
    </citation>
    <scope>IDENTIFICATION</scope>
</reference>
<protein>
    <submittedName>
        <fullName evidence="2">Ntox44 domain-containing protein</fullName>
    </submittedName>
</protein>
<proteinExistence type="predicted"/>
<organism evidence="1 2">
    <name type="scientific">Heterorhabditis bacteriophora</name>
    <name type="common">Entomopathogenic nematode worm</name>
    <dbReference type="NCBI Taxonomy" id="37862"/>
    <lineage>
        <taxon>Eukaryota</taxon>
        <taxon>Metazoa</taxon>
        <taxon>Ecdysozoa</taxon>
        <taxon>Nematoda</taxon>
        <taxon>Chromadorea</taxon>
        <taxon>Rhabditida</taxon>
        <taxon>Rhabditina</taxon>
        <taxon>Rhabditomorpha</taxon>
        <taxon>Strongyloidea</taxon>
        <taxon>Heterorhabditidae</taxon>
        <taxon>Heterorhabditis</taxon>
    </lineage>
</organism>
<dbReference type="PANTHER" id="PTHR36937:SF4">
    <property type="entry name" value="SECRETED PROTEIN"/>
    <property type="match status" value="1"/>
</dbReference>
<evidence type="ECO:0000313" key="1">
    <source>
        <dbReference type="Proteomes" id="UP000095283"/>
    </source>
</evidence>
<evidence type="ECO:0000313" key="2">
    <source>
        <dbReference type="WBParaSite" id="Hba_14740"/>
    </source>
</evidence>
<dbReference type="AlphaFoldDB" id="A0A1I7XAV6"/>
<accession>A0A1I7XAV6</accession>
<dbReference type="Proteomes" id="UP000095283">
    <property type="component" value="Unplaced"/>
</dbReference>
<dbReference type="WBParaSite" id="Hba_14740">
    <property type="protein sequence ID" value="Hba_14740"/>
    <property type="gene ID" value="Hba_14740"/>
</dbReference>
<keyword evidence="1" id="KW-1185">Reference proteome</keyword>